<evidence type="ECO:0000313" key="4">
    <source>
        <dbReference type="Proteomes" id="UP000199170"/>
    </source>
</evidence>
<evidence type="ECO:0000256" key="1">
    <source>
        <dbReference type="SAM" id="MobiDB-lite"/>
    </source>
</evidence>
<dbReference type="AlphaFoldDB" id="A0A1H3KLK6"/>
<gene>
    <name evidence="3" type="ORF">SAMN04487946_12014</name>
</gene>
<feature type="region of interest" description="Disordered" evidence="1">
    <location>
        <begin position="222"/>
        <end position="241"/>
    </location>
</feature>
<proteinExistence type="predicted"/>
<keyword evidence="4" id="KW-1185">Reference proteome</keyword>
<accession>A0A1H3KLK6</accession>
<reference evidence="4" key="1">
    <citation type="submission" date="2016-10" db="EMBL/GenBank/DDBJ databases">
        <authorList>
            <person name="Varghese N."/>
            <person name="Submissions S."/>
        </authorList>
    </citation>
    <scope>NUCLEOTIDE SEQUENCE [LARGE SCALE GENOMIC DNA]</scope>
    <source>
        <strain evidence="4">CGMCC 1.10118</strain>
    </source>
</reference>
<dbReference type="Proteomes" id="UP000199170">
    <property type="component" value="Unassembled WGS sequence"/>
</dbReference>
<protein>
    <recommendedName>
        <fullName evidence="2">DUF7509 domain-containing protein</fullName>
    </recommendedName>
</protein>
<evidence type="ECO:0000259" key="2">
    <source>
        <dbReference type="Pfam" id="PF24349"/>
    </source>
</evidence>
<dbReference type="Pfam" id="PF24349">
    <property type="entry name" value="DUF7509"/>
    <property type="match status" value="1"/>
</dbReference>
<organism evidence="3 4">
    <name type="scientific">Halobellus clavatus</name>
    <dbReference type="NCBI Taxonomy" id="660517"/>
    <lineage>
        <taxon>Archaea</taxon>
        <taxon>Methanobacteriati</taxon>
        <taxon>Methanobacteriota</taxon>
        <taxon>Stenosarchaea group</taxon>
        <taxon>Halobacteria</taxon>
        <taxon>Halobacteriales</taxon>
        <taxon>Haloferacaceae</taxon>
        <taxon>Halobellus</taxon>
    </lineage>
</organism>
<feature type="compositionally biased region" description="Acidic residues" evidence="1">
    <location>
        <begin position="228"/>
        <end position="241"/>
    </location>
</feature>
<feature type="domain" description="DUF7509" evidence="2">
    <location>
        <begin position="21"/>
        <end position="230"/>
    </location>
</feature>
<sequence length="241" mass="26642">MSNAEREQFDPMRTYDGDPMRDVLLDRLDPTAHTEFLVYVMGPYTTIRLDYFLRDDATVDESDVDLGAFGDAEADLLDELRETVEWLRTELGVNAFLAVDPAIPTETHPEETDQERMNVISQSKAYAEASNAVVFVLPKAGVRDGVDIEIGAVLSGFDLGHGEGTPQKPPQRFHVFREHGVASATLDAVPHEYEVALTEYGTRSELQDQLARFLAGILRSERRGDLPPVDDDSATTDGAGE</sequence>
<dbReference type="EMBL" id="FNPB01000020">
    <property type="protein sequence ID" value="SDY52464.1"/>
    <property type="molecule type" value="Genomic_DNA"/>
</dbReference>
<dbReference type="InterPro" id="IPR055931">
    <property type="entry name" value="DUF7509"/>
</dbReference>
<name>A0A1H3KLK6_9EURY</name>
<evidence type="ECO:0000313" key="3">
    <source>
        <dbReference type="EMBL" id="SDY52464.1"/>
    </source>
</evidence>